<dbReference type="RefSeq" id="XP_064699820.1">
    <property type="nucleotide sequence ID" value="XM_064855528.1"/>
</dbReference>
<accession>A0AAV9MRB8</accession>
<keyword evidence="2" id="KW-1185">Reference proteome</keyword>
<dbReference type="GeneID" id="89980150"/>
<organism evidence="1 2">
    <name type="scientific">Exophiala bonariae</name>
    <dbReference type="NCBI Taxonomy" id="1690606"/>
    <lineage>
        <taxon>Eukaryota</taxon>
        <taxon>Fungi</taxon>
        <taxon>Dikarya</taxon>
        <taxon>Ascomycota</taxon>
        <taxon>Pezizomycotina</taxon>
        <taxon>Eurotiomycetes</taxon>
        <taxon>Chaetothyriomycetidae</taxon>
        <taxon>Chaetothyriales</taxon>
        <taxon>Herpotrichiellaceae</taxon>
        <taxon>Exophiala</taxon>
    </lineage>
</organism>
<dbReference type="EMBL" id="JAVRRD010000067">
    <property type="protein sequence ID" value="KAK5042930.1"/>
    <property type="molecule type" value="Genomic_DNA"/>
</dbReference>
<dbReference type="AlphaFoldDB" id="A0AAV9MRB8"/>
<evidence type="ECO:0000313" key="2">
    <source>
        <dbReference type="Proteomes" id="UP001358417"/>
    </source>
</evidence>
<gene>
    <name evidence="1" type="ORF">LTR84_012002</name>
</gene>
<protein>
    <submittedName>
        <fullName evidence="1">Uncharacterized protein</fullName>
    </submittedName>
</protein>
<comment type="caution">
    <text evidence="1">The sequence shown here is derived from an EMBL/GenBank/DDBJ whole genome shotgun (WGS) entry which is preliminary data.</text>
</comment>
<sequence length="110" mass="11895">MEQQIGQVATAVLQFQAGGGSLALELAGGETSEDTIQVTGPSYEYPNYYTVIEGDGFFEKVREKYPAQFNETPEYVTQVGEGPFLGLNLRMGGVSVGEFSAELDTESEAR</sequence>
<evidence type="ECO:0000313" key="1">
    <source>
        <dbReference type="EMBL" id="KAK5042930.1"/>
    </source>
</evidence>
<name>A0AAV9MRB8_9EURO</name>
<reference evidence="1 2" key="1">
    <citation type="submission" date="2023-08" db="EMBL/GenBank/DDBJ databases">
        <title>Black Yeasts Isolated from many extreme environments.</title>
        <authorList>
            <person name="Coleine C."/>
            <person name="Stajich J.E."/>
            <person name="Selbmann L."/>
        </authorList>
    </citation>
    <scope>NUCLEOTIDE SEQUENCE [LARGE SCALE GENOMIC DNA]</scope>
    <source>
        <strain evidence="1 2">CCFEE 5792</strain>
    </source>
</reference>
<proteinExistence type="predicted"/>
<dbReference type="Proteomes" id="UP001358417">
    <property type="component" value="Unassembled WGS sequence"/>
</dbReference>